<name>A0A5M8FID3_9GAMM</name>
<protein>
    <submittedName>
        <fullName evidence="2">Nuclear transport factor 2 family protein</fullName>
    </submittedName>
</protein>
<dbReference type="EMBL" id="VWXX01000016">
    <property type="protein sequence ID" value="KAA6184683.1"/>
    <property type="molecule type" value="Genomic_DNA"/>
</dbReference>
<accession>A0A5M8FID3</accession>
<evidence type="ECO:0000313" key="3">
    <source>
        <dbReference type="Proteomes" id="UP000322981"/>
    </source>
</evidence>
<dbReference type="Proteomes" id="UP000322981">
    <property type="component" value="Unassembled WGS sequence"/>
</dbReference>
<proteinExistence type="predicted"/>
<dbReference type="Gene3D" id="3.10.450.50">
    <property type="match status" value="1"/>
</dbReference>
<evidence type="ECO:0000313" key="2">
    <source>
        <dbReference type="EMBL" id="KAA6184683.1"/>
    </source>
</evidence>
<gene>
    <name evidence="2" type="ORF">F2Q65_11295</name>
</gene>
<dbReference type="InterPro" id="IPR032710">
    <property type="entry name" value="NTF2-like_dom_sf"/>
</dbReference>
<dbReference type="SUPFAM" id="SSF54427">
    <property type="entry name" value="NTF2-like"/>
    <property type="match status" value="1"/>
</dbReference>
<dbReference type="Pfam" id="PF14534">
    <property type="entry name" value="DUF4440"/>
    <property type="match status" value="1"/>
</dbReference>
<dbReference type="InterPro" id="IPR027843">
    <property type="entry name" value="DUF4440"/>
</dbReference>
<sequence>MSSAEDSPRFATPQAAEDTFYDALDERDPALMRRVWDDSADIALLLPLQPLVYGGEVHQALADLLRSDVPLDLQVSHLHWVEIGDLAIHYVQERNMAAGPSGPASDRIPALYATNIYRRRADGDWRMILHQNAPPPPPAMSPGP</sequence>
<dbReference type="AlphaFoldDB" id="A0A5M8FID3"/>
<reference evidence="2 3" key="1">
    <citation type="submission" date="2019-09" db="EMBL/GenBank/DDBJ databases">
        <title>Whole-genome sequence of the purple sulfur bacterium Thiohalocapsa marina DSM 19078.</title>
        <authorList>
            <person name="Kyndt J.A."/>
            <person name="Meyer T.E."/>
        </authorList>
    </citation>
    <scope>NUCLEOTIDE SEQUENCE [LARGE SCALE GENOMIC DNA]</scope>
    <source>
        <strain evidence="2 3">DSM 19078</strain>
    </source>
</reference>
<comment type="caution">
    <text evidence="2">The sequence shown here is derived from an EMBL/GenBank/DDBJ whole genome shotgun (WGS) entry which is preliminary data.</text>
</comment>
<feature type="domain" description="DUF4440" evidence="1">
    <location>
        <begin position="15"/>
        <end position="127"/>
    </location>
</feature>
<dbReference type="OrthoDB" id="5767026at2"/>
<dbReference type="RefSeq" id="WP_150093430.1">
    <property type="nucleotide sequence ID" value="NZ_JBFUOH010000119.1"/>
</dbReference>
<evidence type="ECO:0000259" key="1">
    <source>
        <dbReference type="Pfam" id="PF14534"/>
    </source>
</evidence>
<organism evidence="2 3">
    <name type="scientific">Thiohalocapsa marina</name>
    <dbReference type="NCBI Taxonomy" id="424902"/>
    <lineage>
        <taxon>Bacteria</taxon>
        <taxon>Pseudomonadati</taxon>
        <taxon>Pseudomonadota</taxon>
        <taxon>Gammaproteobacteria</taxon>
        <taxon>Chromatiales</taxon>
        <taxon>Chromatiaceae</taxon>
        <taxon>Thiohalocapsa</taxon>
    </lineage>
</organism>
<keyword evidence="3" id="KW-1185">Reference proteome</keyword>